<dbReference type="Pfam" id="PF13340">
    <property type="entry name" value="DUF4096"/>
    <property type="match status" value="1"/>
</dbReference>
<dbReference type="Proteomes" id="UP000320055">
    <property type="component" value="Unassembled WGS sequence"/>
</dbReference>
<evidence type="ECO:0000313" key="2">
    <source>
        <dbReference type="EMBL" id="VEP12601.1"/>
    </source>
</evidence>
<proteinExistence type="predicted"/>
<accession>A0A563VMF9</accession>
<name>A0A563VMF9_9CYAN</name>
<dbReference type="EMBL" id="CAACVJ010000064">
    <property type="protein sequence ID" value="VEP12601.1"/>
    <property type="molecule type" value="Genomic_DNA"/>
</dbReference>
<keyword evidence="3" id="KW-1185">Reference proteome</keyword>
<dbReference type="PANTHER" id="PTHR30007:SF0">
    <property type="entry name" value="TRANSPOSASE"/>
    <property type="match status" value="1"/>
</dbReference>
<sequence length="93" mass="11162">MPYTSSLTDKEWEIIKPLLPKRKRTKPPKWSKRDILDGVLYQLKNGCNWCDLPPDLPPYSTVFWHYKQWRAEGVIEKIMKVLHGRVREQVKKK</sequence>
<dbReference type="InterPro" id="IPR025161">
    <property type="entry name" value="IS402-like_dom"/>
</dbReference>
<reference evidence="2 3" key="1">
    <citation type="submission" date="2019-01" db="EMBL/GenBank/DDBJ databases">
        <authorList>
            <person name="Brito A."/>
        </authorList>
    </citation>
    <scope>NUCLEOTIDE SEQUENCE [LARGE SCALE GENOMIC DNA]</scope>
    <source>
        <strain evidence="2">1</strain>
    </source>
</reference>
<gene>
    <name evidence="2" type="ORF">H1P_1560001</name>
</gene>
<dbReference type="OrthoDB" id="9809153at2"/>
<evidence type="ECO:0000313" key="3">
    <source>
        <dbReference type="Proteomes" id="UP000320055"/>
    </source>
</evidence>
<feature type="domain" description="Insertion element IS402-like" evidence="1">
    <location>
        <begin position="7"/>
        <end position="79"/>
    </location>
</feature>
<dbReference type="AlphaFoldDB" id="A0A563VMF9"/>
<protein>
    <submittedName>
        <fullName evidence="2">Transposase</fullName>
    </submittedName>
</protein>
<dbReference type="PANTHER" id="PTHR30007">
    <property type="entry name" value="PHP DOMAIN PROTEIN"/>
    <property type="match status" value="1"/>
</dbReference>
<dbReference type="RefSeq" id="WP_144870624.1">
    <property type="nucleotide sequence ID" value="NZ_LR213907.1"/>
</dbReference>
<evidence type="ECO:0000259" key="1">
    <source>
        <dbReference type="Pfam" id="PF13340"/>
    </source>
</evidence>
<organism evidence="2 3">
    <name type="scientific">Hyella patelloides LEGE 07179</name>
    <dbReference type="NCBI Taxonomy" id="945734"/>
    <lineage>
        <taxon>Bacteria</taxon>
        <taxon>Bacillati</taxon>
        <taxon>Cyanobacteriota</taxon>
        <taxon>Cyanophyceae</taxon>
        <taxon>Pleurocapsales</taxon>
        <taxon>Hyellaceae</taxon>
        <taxon>Hyella</taxon>
    </lineage>
</organism>